<dbReference type="AlphaFoldDB" id="A0A2A6FKX5"/>
<keyword evidence="7" id="KW-1185">Reference proteome</keyword>
<dbReference type="GO" id="GO:0003700">
    <property type="term" value="F:DNA-binding transcription factor activity"/>
    <property type="evidence" value="ECO:0007669"/>
    <property type="project" value="InterPro"/>
</dbReference>
<dbReference type="PANTHER" id="PTHR46796:SF6">
    <property type="entry name" value="ARAC SUBFAMILY"/>
    <property type="match status" value="1"/>
</dbReference>
<proteinExistence type="predicted"/>
<dbReference type="InterPro" id="IPR020449">
    <property type="entry name" value="Tscrpt_reg_AraC-type_HTH"/>
</dbReference>
<dbReference type="SMART" id="SM00342">
    <property type="entry name" value="HTH_ARAC"/>
    <property type="match status" value="1"/>
</dbReference>
<reference evidence="6 7" key="1">
    <citation type="submission" date="2017-09" db="EMBL/GenBank/DDBJ databases">
        <title>Mesorhizobum sanjuanii sp. nov. isolated from nodules of Lotus tenuis in saline-alkaline lowlands of Flooding Pampa.</title>
        <authorList>
            <person name="Sannazzaro A.I."/>
            <person name="Torres Tejerizo G.A."/>
            <person name="Fontana F."/>
            <person name="Cumpa Velazquez L.M."/>
            <person name="Hansen L."/>
            <person name="Pistorio M."/>
            <person name="Estrella M.J."/>
        </authorList>
    </citation>
    <scope>NUCLEOTIDE SEQUENCE [LARGE SCALE GENOMIC DNA]</scope>
    <source>
        <strain evidence="6 7">BSA136</strain>
    </source>
</reference>
<organism evidence="6 7">
    <name type="scientific">Mesorhizobium sanjuanii</name>
    <dbReference type="NCBI Taxonomy" id="2037900"/>
    <lineage>
        <taxon>Bacteria</taxon>
        <taxon>Pseudomonadati</taxon>
        <taxon>Pseudomonadota</taxon>
        <taxon>Alphaproteobacteria</taxon>
        <taxon>Hyphomicrobiales</taxon>
        <taxon>Phyllobacteriaceae</taxon>
        <taxon>Mesorhizobium</taxon>
    </lineage>
</organism>
<dbReference type="SUPFAM" id="SSF46689">
    <property type="entry name" value="Homeodomain-like"/>
    <property type="match status" value="1"/>
</dbReference>
<dbReference type="InterPro" id="IPR018060">
    <property type="entry name" value="HTH_AraC"/>
</dbReference>
<dbReference type="Pfam" id="PF12833">
    <property type="entry name" value="HTH_18"/>
    <property type="match status" value="1"/>
</dbReference>
<dbReference type="PANTHER" id="PTHR46796">
    <property type="entry name" value="HTH-TYPE TRANSCRIPTIONAL ACTIVATOR RHAS-RELATED"/>
    <property type="match status" value="1"/>
</dbReference>
<gene>
    <name evidence="6" type="ORF">CN311_02990</name>
</gene>
<evidence type="ECO:0000313" key="6">
    <source>
        <dbReference type="EMBL" id="PDQ22599.1"/>
    </source>
</evidence>
<keyword evidence="1" id="KW-0805">Transcription regulation</keyword>
<evidence type="ECO:0000256" key="1">
    <source>
        <dbReference type="ARBA" id="ARBA00023015"/>
    </source>
</evidence>
<keyword evidence="3" id="KW-0804">Transcription</keyword>
<dbReference type="InterPro" id="IPR009057">
    <property type="entry name" value="Homeodomain-like_sf"/>
</dbReference>
<feature type="region of interest" description="Disordered" evidence="4">
    <location>
        <begin position="50"/>
        <end position="75"/>
    </location>
</feature>
<comment type="caution">
    <text evidence="6">The sequence shown here is derived from an EMBL/GenBank/DDBJ whole genome shotgun (WGS) entry which is preliminary data.</text>
</comment>
<dbReference type="Gene3D" id="1.10.10.60">
    <property type="entry name" value="Homeodomain-like"/>
    <property type="match status" value="1"/>
</dbReference>
<dbReference type="GO" id="GO:0043565">
    <property type="term" value="F:sequence-specific DNA binding"/>
    <property type="evidence" value="ECO:0007669"/>
    <property type="project" value="InterPro"/>
</dbReference>
<dbReference type="EMBL" id="NWQG01000013">
    <property type="protein sequence ID" value="PDQ22599.1"/>
    <property type="molecule type" value="Genomic_DNA"/>
</dbReference>
<keyword evidence="2" id="KW-0238">DNA-binding</keyword>
<dbReference type="Proteomes" id="UP000219182">
    <property type="component" value="Unassembled WGS sequence"/>
</dbReference>
<evidence type="ECO:0000313" key="7">
    <source>
        <dbReference type="Proteomes" id="UP000219182"/>
    </source>
</evidence>
<feature type="domain" description="HTH araC/xylS-type" evidence="5">
    <location>
        <begin position="1"/>
        <end position="56"/>
    </location>
</feature>
<evidence type="ECO:0000256" key="2">
    <source>
        <dbReference type="ARBA" id="ARBA00023125"/>
    </source>
</evidence>
<sequence length="96" mass="10639">MQFYRSLRLEKADEILLQSNLPLVEVALATGFSNRSHFSRAFQACFGMGPATRRKQRRHGEGPGSSHRGEFSPASNISGATLLAVAGKKPENHMYY</sequence>
<evidence type="ECO:0000256" key="3">
    <source>
        <dbReference type="ARBA" id="ARBA00023163"/>
    </source>
</evidence>
<evidence type="ECO:0000259" key="5">
    <source>
        <dbReference type="PROSITE" id="PS01124"/>
    </source>
</evidence>
<dbReference type="InterPro" id="IPR050204">
    <property type="entry name" value="AraC_XylS_family_regulators"/>
</dbReference>
<dbReference type="PROSITE" id="PS01124">
    <property type="entry name" value="HTH_ARAC_FAMILY_2"/>
    <property type="match status" value="1"/>
</dbReference>
<evidence type="ECO:0000256" key="4">
    <source>
        <dbReference type="SAM" id="MobiDB-lite"/>
    </source>
</evidence>
<protein>
    <recommendedName>
        <fullName evidence="5">HTH araC/xylS-type domain-containing protein</fullName>
    </recommendedName>
</protein>
<accession>A0A2A6FKX5</accession>
<name>A0A2A6FKX5_9HYPH</name>
<dbReference type="PRINTS" id="PR00032">
    <property type="entry name" value="HTHARAC"/>
</dbReference>